<dbReference type="PROSITE" id="PS51677">
    <property type="entry name" value="NODB"/>
    <property type="match status" value="1"/>
</dbReference>
<dbReference type="InterPro" id="IPR051398">
    <property type="entry name" value="Polysacch_Deacetylase"/>
</dbReference>
<proteinExistence type="predicted"/>
<dbReference type="PANTHER" id="PTHR34216">
    <property type="match status" value="1"/>
</dbReference>
<dbReference type="GO" id="GO:0016787">
    <property type="term" value="F:hydrolase activity"/>
    <property type="evidence" value="ECO:0007669"/>
    <property type="project" value="UniProtKB-KW"/>
</dbReference>
<keyword evidence="5" id="KW-1185">Reference proteome</keyword>
<evidence type="ECO:0000313" key="4">
    <source>
        <dbReference type="EMBL" id="MDO1448218.1"/>
    </source>
</evidence>
<dbReference type="EMBL" id="JAUKPO010000010">
    <property type="protein sequence ID" value="MDO1448218.1"/>
    <property type="molecule type" value="Genomic_DNA"/>
</dbReference>
<dbReference type="Proteomes" id="UP001168528">
    <property type="component" value="Unassembled WGS sequence"/>
</dbReference>
<keyword evidence="4" id="KW-0378">Hydrolase</keyword>
<evidence type="ECO:0000259" key="3">
    <source>
        <dbReference type="PROSITE" id="PS51677"/>
    </source>
</evidence>
<evidence type="ECO:0000256" key="1">
    <source>
        <dbReference type="ARBA" id="ARBA00004613"/>
    </source>
</evidence>
<sequence length="273" mass="31292">MYPYFYKLPIGKLLILFMSILGLAFPGNAQIVKKPIPDKLVVLTFDDAPVTHYTYVAPLLKEYGFNATFFVCEFPPNYQDTTKYMTWKQIQHLGKMGFEVANHTHTHKGPSRLTHDEFASQLAYIEHKCDSLQLGKPLTFAYPGYDLTPQSLETLQQRGYLFARAGGSRPYNPLTDHPYLIPSWATTQENMGQIMDAFRQAANGRVVVLTLHGVPDYEHPWVTTTPAQFKQYLQYLHANHYQVISLKELSTYIDARQALQLIKPDFTKPLKNN</sequence>
<comment type="caution">
    <text evidence="4">The sequence shown here is derived from an EMBL/GenBank/DDBJ whole genome shotgun (WGS) entry which is preliminary data.</text>
</comment>
<dbReference type="SUPFAM" id="SSF88713">
    <property type="entry name" value="Glycoside hydrolase/deacetylase"/>
    <property type="match status" value="1"/>
</dbReference>
<dbReference type="InterPro" id="IPR011330">
    <property type="entry name" value="Glyco_hydro/deAcase_b/a-brl"/>
</dbReference>
<reference evidence="4" key="1">
    <citation type="submission" date="2023-07" db="EMBL/GenBank/DDBJ databases">
        <title>The genome sequence of Rhodocytophaga aerolata KACC 12507.</title>
        <authorList>
            <person name="Zhang X."/>
        </authorList>
    </citation>
    <scope>NUCLEOTIDE SEQUENCE</scope>
    <source>
        <strain evidence="4">KACC 12507</strain>
    </source>
</reference>
<organism evidence="4 5">
    <name type="scientific">Rhodocytophaga aerolata</name>
    <dbReference type="NCBI Taxonomy" id="455078"/>
    <lineage>
        <taxon>Bacteria</taxon>
        <taxon>Pseudomonadati</taxon>
        <taxon>Bacteroidota</taxon>
        <taxon>Cytophagia</taxon>
        <taxon>Cytophagales</taxon>
        <taxon>Rhodocytophagaceae</taxon>
        <taxon>Rhodocytophaga</taxon>
    </lineage>
</organism>
<comment type="subcellular location">
    <subcellularLocation>
        <location evidence="1">Secreted</location>
    </subcellularLocation>
</comment>
<dbReference type="RefSeq" id="WP_302039019.1">
    <property type="nucleotide sequence ID" value="NZ_JAUKPO010000010.1"/>
</dbReference>
<dbReference type="Gene3D" id="3.20.20.370">
    <property type="entry name" value="Glycoside hydrolase/deacetylase"/>
    <property type="match status" value="2"/>
</dbReference>
<accession>A0ABT8R7Y8</accession>
<name>A0ABT8R7Y8_9BACT</name>
<evidence type="ECO:0000313" key="5">
    <source>
        <dbReference type="Proteomes" id="UP001168528"/>
    </source>
</evidence>
<dbReference type="InterPro" id="IPR002509">
    <property type="entry name" value="NODB_dom"/>
</dbReference>
<protein>
    <submittedName>
        <fullName evidence="4">Polysaccharide deacetylase family protein</fullName>
        <ecNumber evidence="4">3.-.-.-</ecNumber>
    </submittedName>
</protein>
<dbReference type="EC" id="3.-.-.-" evidence="4"/>
<gene>
    <name evidence="4" type="ORF">Q0590_18230</name>
</gene>
<dbReference type="Pfam" id="PF01522">
    <property type="entry name" value="Polysacc_deac_1"/>
    <property type="match status" value="1"/>
</dbReference>
<feature type="domain" description="NodB homology" evidence="3">
    <location>
        <begin position="39"/>
        <end position="244"/>
    </location>
</feature>
<dbReference type="CDD" id="cd10918">
    <property type="entry name" value="CE4_NodB_like_5s_6s"/>
    <property type="match status" value="1"/>
</dbReference>
<evidence type="ECO:0000256" key="2">
    <source>
        <dbReference type="ARBA" id="ARBA00022729"/>
    </source>
</evidence>
<keyword evidence="2" id="KW-0732">Signal</keyword>
<dbReference type="PANTHER" id="PTHR34216:SF3">
    <property type="entry name" value="POLY-BETA-1,6-N-ACETYL-D-GLUCOSAMINE N-DEACETYLASE"/>
    <property type="match status" value="1"/>
</dbReference>